<name>A0A410T5U4_9CAUD</name>
<gene>
    <name evidence="1" type="ORF">Henu6_gp193</name>
</gene>
<evidence type="ECO:0000313" key="2">
    <source>
        <dbReference type="Proteomes" id="UP000289169"/>
    </source>
</evidence>
<proteinExistence type="predicted"/>
<evidence type="ECO:0000313" key="1">
    <source>
        <dbReference type="EMBL" id="QAU03996.1"/>
    </source>
</evidence>
<dbReference type="EMBL" id="MK240351">
    <property type="protein sequence ID" value="QAU03996.1"/>
    <property type="molecule type" value="Genomic_DNA"/>
</dbReference>
<sequence length="86" mass="9686">MKLFVAIHLVTESTDHYNYLIPYFDNNVSTVINVIKELGTELGCVSTFWVTGEDNADVDEIKELLSEAIAIQSEINHQEWLASLGE</sequence>
<accession>A0A410T5U4</accession>
<organism evidence="1 2">
    <name type="scientific">Acinetobacter phage Henu6</name>
    <dbReference type="NCBI Taxonomy" id="2500136"/>
    <lineage>
        <taxon>Viruses</taxon>
        <taxon>Duplodnaviria</taxon>
        <taxon>Heunggongvirae</taxon>
        <taxon>Uroviricota</taxon>
        <taxon>Caudoviricetes</taxon>
        <taxon>Pantevenvirales</taxon>
        <taxon>Straboviridae</taxon>
        <taxon>Twarogvirinae</taxon>
        <taxon>Zedzedvirus</taxon>
        <taxon>Zedzedvirus zz1</taxon>
    </lineage>
</organism>
<dbReference type="Proteomes" id="UP000289169">
    <property type="component" value="Segment"/>
</dbReference>
<reference evidence="1 2" key="1">
    <citation type="submission" date="2018-11" db="EMBL/GenBank/DDBJ databases">
        <authorList>
            <person name="Teng T."/>
        </authorList>
    </citation>
    <scope>NUCLEOTIDE SEQUENCE [LARGE SCALE GENOMIC DNA]</scope>
</reference>
<protein>
    <submittedName>
        <fullName evidence="1">Uncharacterized protein</fullName>
    </submittedName>
</protein>